<dbReference type="Gene3D" id="3.60.40.10">
    <property type="entry name" value="PPM-type phosphatase domain"/>
    <property type="match status" value="1"/>
</dbReference>
<dbReference type="PROSITE" id="PS51746">
    <property type="entry name" value="PPM_2"/>
    <property type="match status" value="1"/>
</dbReference>
<dbReference type="InterPro" id="IPR001932">
    <property type="entry name" value="PPM-type_phosphatase-like_dom"/>
</dbReference>
<keyword evidence="5" id="KW-1185">Reference proteome</keyword>
<keyword evidence="2" id="KW-0812">Transmembrane</keyword>
<evidence type="ECO:0000259" key="3">
    <source>
        <dbReference type="PROSITE" id="PS51746"/>
    </source>
</evidence>
<dbReference type="Pfam" id="PF19732">
    <property type="entry name" value="SpoIIE_N"/>
    <property type="match status" value="1"/>
</dbReference>
<feature type="transmembrane region" description="Helical" evidence="2">
    <location>
        <begin position="124"/>
        <end position="146"/>
    </location>
</feature>
<feature type="transmembrane region" description="Helical" evidence="2">
    <location>
        <begin position="278"/>
        <end position="296"/>
    </location>
</feature>
<dbReference type="Proteomes" id="UP001232445">
    <property type="component" value="Unassembled WGS sequence"/>
</dbReference>
<feature type="transmembrane region" description="Helical" evidence="2">
    <location>
        <begin position="152"/>
        <end position="172"/>
    </location>
</feature>
<dbReference type="SMART" id="SM00332">
    <property type="entry name" value="PP2Cc"/>
    <property type="match status" value="1"/>
</dbReference>
<feature type="transmembrane region" description="Helical" evidence="2">
    <location>
        <begin position="192"/>
        <end position="211"/>
    </location>
</feature>
<dbReference type="InterPro" id="IPR045768">
    <property type="entry name" value="SpoIIE_N"/>
</dbReference>
<evidence type="ECO:0000313" key="4">
    <source>
        <dbReference type="EMBL" id="MDQ0340652.1"/>
    </source>
</evidence>
<dbReference type="NCBIfam" id="TIGR02865">
    <property type="entry name" value="spore_II_E"/>
    <property type="match status" value="1"/>
</dbReference>
<evidence type="ECO:0000313" key="5">
    <source>
        <dbReference type="Proteomes" id="UP001232445"/>
    </source>
</evidence>
<proteinExistence type="predicted"/>
<dbReference type="SMART" id="SM00331">
    <property type="entry name" value="PP2C_SIG"/>
    <property type="match status" value="1"/>
</dbReference>
<feature type="transmembrane region" description="Helical" evidence="2">
    <location>
        <begin position="97"/>
        <end position="117"/>
    </location>
</feature>
<dbReference type="GO" id="GO:0004722">
    <property type="term" value="F:protein serine/threonine phosphatase activity"/>
    <property type="evidence" value="ECO:0007669"/>
    <property type="project" value="UniProtKB-EC"/>
</dbReference>
<dbReference type="PANTHER" id="PTHR43156:SF2">
    <property type="entry name" value="STAGE II SPORULATION PROTEIN E"/>
    <property type="match status" value="1"/>
</dbReference>
<name>A0ABU0CXQ0_9BACI</name>
<dbReference type="InterPro" id="IPR036457">
    <property type="entry name" value="PPM-type-like_dom_sf"/>
</dbReference>
<dbReference type="Pfam" id="PF07228">
    <property type="entry name" value="SpoIIE"/>
    <property type="match status" value="1"/>
</dbReference>
<comment type="caution">
    <text evidence="4">The sequence shown here is derived from an EMBL/GenBank/DDBJ whole genome shotgun (WGS) entry which is preliminary data.</text>
</comment>
<dbReference type="PANTHER" id="PTHR43156">
    <property type="entry name" value="STAGE II SPORULATION PROTEIN E-RELATED"/>
    <property type="match status" value="1"/>
</dbReference>
<keyword evidence="1 4" id="KW-0378">Hydrolase</keyword>
<keyword evidence="2" id="KW-0472">Membrane</keyword>
<dbReference type="InterPro" id="IPR014221">
    <property type="entry name" value="SpoII_E"/>
</dbReference>
<feature type="domain" description="PPM-type phosphatase" evidence="3">
    <location>
        <begin position="590"/>
        <end position="800"/>
    </location>
</feature>
<feature type="transmembrane region" description="Helical" evidence="2">
    <location>
        <begin position="223"/>
        <end position="248"/>
    </location>
</feature>
<gene>
    <name evidence="4" type="ORF">J2S00_003476</name>
</gene>
<organism evidence="4 5">
    <name type="scientific">Caldalkalibacillus uzonensis</name>
    <dbReference type="NCBI Taxonomy" id="353224"/>
    <lineage>
        <taxon>Bacteria</taxon>
        <taxon>Bacillati</taxon>
        <taxon>Bacillota</taxon>
        <taxon>Bacilli</taxon>
        <taxon>Bacillales</taxon>
        <taxon>Bacillaceae</taxon>
        <taxon>Caldalkalibacillus</taxon>
    </lineage>
</organism>
<accession>A0ABU0CXQ0</accession>
<feature type="transmembrane region" description="Helical" evidence="2">
    <location>
        <begin position="44"/>
        <end position="77"/>
    </location>
</feature>
<dbReference type="EMBL" id="JAUSUQ010000016">
    <property type="protein sequence ID" value="MDQ0340652.1"/>
    <property type="molecule type" value="Genomic_DNA"/>
</dbReference>
<keyword evidence="2" id="KW-1133">Transmembrane helix</keyword>
<dbReference type="EC" id="3.1.3.16" evidence="4"/>
<protein>
    <submittedName>
        <fullName evidence="4">Stage II sporulation protein E</fullName>
        <ecNumber evidence="4">3.1.3.16</ecNumber>
    </submittedName>
</protein>
<evidence type="ECO:0000256" key="2">
    <source>
        <dbReference type="SAM" id="Phobius"/>
    </source>
</evidence>
<dbReference type="SUPFAM" id="SSF81606">
    <property type="entry name" value="PP2C-like"/>
    <property type="match status" value="1"/>
</dbReference>
<reference evidence="4 5" key="1">
    <citation type="submission" date="2023-07" db="EMBL/GenBank/DDBJ databases">
        <title>Genomic Encyclopedia of Type Strains, Phase IV (KMG-IV): sequencing the most valuable type-strain genomes for metagenomic binning, comparative biology and taxonomic classification.</title>
        <authorList>
            <person name="Goeker M."/>
        </authorList>
    </citation>
    <scope>NUCLEOTIDE SEQUENCE [LARGE SCALE GENOMIC DNA]</scope>
    <source>
        <strain evidence="4 5">DSM 17740</strain>
    </source>
</reference>
<sequence length="829" mass="91635">MMRKLEPSFSHFLTQATAEKKGGLERLRMLALKLKQGLYKHWGLAIFVAGFLLGRALIIGELAPFVIPFIAVVYHLRRDKLLLASLSTLLGALSHELASPFKVLMAILFFVGLQKVLERWHKGALSYTPIAVFIAVLLVNLGFAYVQEWTGYVVLMAAVEALLSLVLTLIFVQSIPLITHRKRKTPLRNEELVCLVILLASLMTGTVGWVVMDLSLEHVLSRYAILVFALAAGGAIGATVGVVTGIILSLANVEAMLEMSLLAFSGLLGGLLKEGKKIGVALGLLIGTLLMGLYIGETGLWATFYESVVAIMLFFLTPKSVFATISKYIPGTPEHASMQQDYMKRLRDVTAKKVEQFSDLFQQLAKSFSAQPMEQDEEKLRHVDLLLSQVTENTCQVCFKKEQCWKTKFQDTYQLMGKLVDQIEDHGEPSPSLGKEWSHHCVKAHKVTELVEAEVEKYKTYLKYKKLCQESRRLVADQLSGVSTVMSNFAREIKREGEGHHVQEQVVLDALEEVGLSIRYVDIISLDEGNVDIELSLPLAYGREECEKIVVPLLSGLVGEPIMVDKEESVFEAGGYCKVRLISAKRFKLSTGVASAAKGGGLLSGDSFNTMAIGPGKYALAIADGMGNGERAHEESKETLTLLQHILQSGIEETVAIKSINSILSLRSPEEVFSTLDLAVVDLHTAHTKFIKIGSTPSFIKRGNQCFTIAAHNLPIGILQEIDVDVVSEQLKAGDLLVMVTDGIYDAPRHIENKERWMRRLIAEIETTDPQEVADLLLEKVIRFSQGQILDDMTVVVAKVERNIPEWSTISLAHIPKLRKTKGELLAST</sequence>
<evidence type="ECO:0000256" key="1">
    <source>
        <dbReference type="ARBA" id="ARBA00022801"/>
    </source>
</evidence>
<dbReference type="InterPro" id="IPR052016">
    <property type="entry name" value="Bact_Sigma-Reg"/>
</dbReference>